<sequence>MSFRTSLINIKHSIKEYLNFINQASKFIYQAQNFINEDKRLIRASQKFNIKFTNKPNPPAPFPQREGGEIKASLFAG</sequence>
<reference evidence="2" key="1">
    <citation type="journal article" date="2018" name="Genome Announc.">
        <title>Draft Genome Sequence of the Nitrogen-Fixing and Hormogonia-Inducing Cyanobacterium Nostoc cycadae Strain WK-1, Isolated from the Coralloid Roots of Cycas revoluta.</title>
        <authorList>
            <person name="Kanesaki Y."/>
            <person name="Hirose M."/>
            <person name="Hirose Y."/>
            <person name="Fujisawa T."/>
            <person name="Nakamura Y."/>
            <person name="Watanabe S."/>
            <person name="Matsunaga S."/>
            <person name="Uchida H."/>
            <person name="Murakami A."/>
        </authorList>
    </citation>
    <scope>NUCLEOTIDE SEQUENCE [LARGE SCALE GENOMIC DNA]</scope>
    <source>
        <strain evidence="2">WK-1</strain>
    </source>
</reference>
<evidence type="ECO:0000313" key="1">
    <source>
        <dbReference type="EMBL" id="GBE91363.1"/>
    </source>
</evidence>
<gene>
    <name evidence="1" type="ORF">NCWK1_1087</name>
</gene>
<evidence type="ECO:0000313" key="2">
    <source>
        <dbReference type="Proteomes" id="UP000236527"/>
    </source>
</evidence>
<name>A0A2H6LDV9_9NOSO</name>
<dbReference type="AlphaFoldDB" id="A0A2H6LDV9"/>
<keyword evidence="2" id="KW-1185">Reference proteome</keyword>
<organism evidence="1 2">
    <name type="scientific">Nostoc cycadae WK-1</name>
    <dbReference type="NCBI Taxonomy" id="1861711"/>
    <lineage>
        <taxon>Bacteria</taxon>
        <taxon>Bacillati</taxon>
        <taxon>Cyanobacteriota</taxon>
        <taxon>Cyanophyceae</taxon>
        <taxon>Nostocales</taxon>
        <taxon>Nostocaceae</taxon>
        <taxon>Nostoc</taxon>
    </lineage>
</organism>
<accession>A0A2H6LDV9</accession>
<proteinExistence type="predicted"/>
<comment type="caution">
    <text evidence="1">The sequence shown here is derived from an EMBL/GenBank/DDBJ whole genome shotgun (WGS) entry which is preliminary data.</text>
</comment>
<dbReference type="Proteomes" id="UP000236527">
    <property type="component" value="Unassembled WGS sequence"/>
</dbReference>
<dbReference type="EMBL" id="BDGE01000019">
    <property type="protein sequence ID" value="GBE91363.1"/>
    <property type="molecule type" value="Genomic_DNA"/>
</dbReference>
<protein>
    <submittedName>
        <fullName evidence="1">PAS domain S-box/diguanylate cyclase GGDEF domain-containing protein</fullName>
    </submittedName>
</protein>